<dbReference type="Proteomes" id="UP000321907">
    <property type="component" value="Unassembled WGS sequence"/>
</dbReference>
<gene>
    <name evidence="3" type="ORF">FUA23_21600</name>
</gene>
<dbReference type="OrthoDB" id="1488818at2"/>
<dbReference type="SUPFAM" id="SSF49265">
    <property type="entry name" value="Fibronectin type III"/>
    <property type="match status" value="1"/>
</dbReference>
<dbReference type="InterPro" id="IPR003961">
    <property type="entry name" value="FN3_dom"/>
</dbReference>
<evidence type="ECO:0000313" key="3">
    <source>
        <dbReference type="EMBL" id="TXF83361.1"/>
    </source>
</evidence>
<dbReference type="EMBL" id="VOXD01000060">
    <property type="protein sequence ID" value="TXF83361.1"/>
    <property type="molecule type" value="Genomic_DNA"/>
</dbReference>
<dbReference type="CDD" id="cd00063">
    <property type="entry name" value="FN3"/>
    <property type="match status" value="1"/>
</dbReference>
<comment type="caution">
    <text evidence="3">The sequence shown here is derived from an EMBL/GenBank/DDBJ whole genome shotgun (WGS) entry which is preliminary data.</text>
</comment>
<dbReference type="AlphaFoldDB" id="A0A5C7F4Z6"/>
<accession>A0A5C7F4Z6</accession>
<proteinExistence type="predicted"/>
<reference evidence="3 4" key="1">
    <citation type="submission" date="2019-08" db="EMBL/GenBank/DDBJ databases">
        <title>Lewinella sp. strain SSH13 Genome sequencing and assembly.</title>
        <authorList>
            <person name="Kim I."/>
        </authorList>
    </citation>
    <scope>NUCLEOTIDE SEQUENCE [LARGE SCALE GENOMIC DNA]</scope>
    <source>
        <strain evidence="3 4">SSH13</strain>
    </source>
</reference>
<dbReference type="NCBIfam" id="TIGR04183">
    <property type="entry name" value="Por_Secre_tail"/>
    <property type="match status" value="1"/>
</dbReference>
<keyword evidence="4" id="KW-1185">Reference proteome</keyword>
<organism evidence="3 4">
    <name type="scientific">Neolewinella aurantiaca</name>
    <dbReference type="NCBI Taxonomy" id="2602767"/>
    <lineage>
        <taxon>Bacteria</taxon>
        <taxon>Pseudomonadati</taxon>
        <taxon>Bacteroidota</taxon>
        <taxon>Saprospiria</taxon>
        <taxon>Saprospirales</taxon>
        <taxon>Lewinellaceae</taxon>
        <taxon>Neolewinella</taxon>
    </lineage>
</organism>
<feature type="domain" description="Secretion system C-terminal sorting" evidence="2">
    <location>
        <begin position="868"/>
        <end position="937"/>
    </location>
</feature>
<dbReference type="InterPro" id="IPR036116">
    <property type="entry name" value="FN3_sf"/>
</dbReference>
<sequence length="944" mass="104577">MLIRYCLSLLLFAAGMSTLTAQDCNYQLLMEDTFGDGWNGGELTIRINGVSTMYTLERDDNDGFFRSVFLPVNNGDVVELDYMHGGFPNETFFSILNNNDSLIYSAGVGPDEEPPDSMNIFSFVVECEACAAPAANSIEFFRVRSTSVDIRFLSLPPSVDPLYRIQYRGGDYDPAVDMDGTTITGSDTTYRINNLAPDSLYTFWIDAACQAEDDTTAIRGPFQVMTQKRKDVGVTQLSSPVTGCDLGAEDVTIGITNFGGEPQAFFNVNFTIDGVSAGVQMPNDGIYTGVVGVDSTEFFTFDIRAFLTSPGTYEFQLWTELEDDEDNSNDTLTISVTHIPLITEFPYVENFEENNGFWYSDRQGRSPSSWEWGQPQNDLIDRAPQGRNAWVTELNDDYFNQEESYLVSPCFDLSGMTTDPLFSCQLFVESEDGFDELTLEYTIDEGENWRKVETSPAGINWYNDLENQRWTGDGGFGDNFRTVANLIPGVAGERIQLRFALRTDNGTRLEGFLVDAVTLTERMGDNLAAAEAFSINPETCSSPTDSVSFRFTNLGLNTAENVNLSYRVNGGDVTTEVFAGPLTAGQTATYIFSTPFDGTTSSESTIEVWTELSDDFQLNNDTTVFYLRTREDIPFFEGFTDGDTPDGWDISDNFIADRNDDGEVTMYDNVWSLDPSMTFRTANYGLIESGDSLRFKIDLYNFGNETPYEEPTEVFIYAFSNCSQDTILIEELTVVTDTSVSISLEPYTGDALQFSFLLLWPGTGDFWANFDDIAIRRCAADLDLMADVDHSNSFGDNGVATIIPGAGLAPYTFNWSTGDSTATADSLAVGDYTVTVTDAVGCGDIITVTVDLDVAADEATELLQDLSVYPNPTSGLLELRLDLSRATELKAEVYDLTGRRMLTKVIGRQISLNEQFDFSAFPNGVYLLRLQVDNAARTIRVIKQ</sequence>
<keyword evidence="1" id="KW-0732">Signal</keyword>
<feature type="chain" id="PRO_5022917379" evidence="1">
    <location>
        <begin position="22"/>
        <end position="944"/>
    </location>
</feature>
<protein>
    <submittedName>
        <fullName evidence="3">T9SS type A sorting domain-containing protein</fullName>
    </submittedName>
</protein>
<dbReference type="InterPro" id="IPR013783">
    <property type="entry name" value="Ig-like_fold"/>
</dbReference>
<evidence type="ECO:0000259" key="2">
    <source>
        <dbReference type="Pfam" id="PF18962"/>
    </source>
</evidence>
<dbReference type="Gene3D" id="2.60.40.10">
    <property type="entry name" value="Immunoglobulins"/>
    <property type="match status" value="1"/>
</dbReference>
<evidence type="ECO:0000313" key="4">
    <source>
        <dbReference type="Proteomes" id="UP000321907"/>
    </source>
</evidence>
<dbReference type="Pfam" id="PF18962">
    <property type="entry name" value="Por_Secre_tail"/>
    <property type="match status" value="1"/>
</dbReference>
<feature type="signal peptide" evidence="1">
    <location>
        <begin position="1"/>
        <end position="21"/>
    </location>
</feature>
<evidence type="ECO:0000256" key="1">
    <source>
        <dbReference type="SAM" id="SignalP"/>
    </source>
</evidence>
<name>A0A5C7F4Z6_9BACT</name>
<dbReference type="InterPro" id="IPR026444">
    <property type="entry name" value="Secre_tail"/>
</dbReference>
<dbReference type="RefSeq" id="WP_147932862.1">
    <property type="nucleotide sequence ID" value="NZ_VOXD01000060.1"/>
</dbReference>